<organism evidence="2 3">
    <name type="scientific">Brevibacillus fluminis</name>
    <dbReference type="NCBI Taxonomy" id="511487"/>
    <lineage>
        <taxon>Bacteria</taxon>
        <taxon>Bacillati</taxon>
        <taxon>Bacillota</taxon>
        <taxon>Bacilli</taxon>
        <taxon>Bacillales</taxon>
        <taxon>Paenibacillaceae</taxon>
        <taxon>Brevibacillus</taxon>
    </lineage>
</organism>
<name>A0A3M8D0V1_9BACL</name>
<dbReference type="AlphaFoldDB" id="A0A3M8D0V1"/>
<comment type="caution">
    <text evidence="2">The sequence shown here is derived from an EMBL/GenBank/DDBJ whole genome shotgun (WGS) entry which is preliminary data.</text>
</comment>
<feature type="chain" id="PRO_5018089952" evidence="1">
    <location>
        <begin position="26"/>
        <end position="357"/>
    </location>
</feature>
<dbReference type="OrthoDB" id="9795361at2"/>
<protein>
    <submittedName>
        <fullName evidence="2">Sex pheromone biosynthesis protein CamS</fullName>
    </submittedName>
</protein>
<dbReference type="Pfam" id="PF07537">
    <property type="entry name" value="CamS"/>
    <property type="match status" value="1"/>
</dbReference>
<sequence length="357" mass="39602">MHAAWKQAAALGAVLLLTLTGTACSFLPGKTKDTPQPAQPSISPIVAASEDYYASVAPFQPNQTRGMLANYGYRIDFSHLELGLTEIARETFAPDKYLFQEGQQLKREQVNAWISRKKQNPEALNPEKGPRTLVHILEHDYLEKDSRKLAGIVLGISLSPLYQDTSGAEKSYSSEELRTKGQQLAAQILPKVRANNPNIPMVVALFQVPEKNSSLVPGHFIMSGTVGATDSSVSKWVPINEEYYLFPSDAAEKAQPQVSLQYDKLRKSIQSYIGEYIGLTGLGRFSGGELNELTITATAEYDSRTVVLQFTQYAGGLIDQLFDKNVHVNLYVQSMNQPLAIYVRPAEGKPYMHIYRK</sequence>
<keyword evidence="3" id="KW-1185">Reference proteome</keyword>
<dbReference type="EMBL" id="RHHQ01000024">
    <property type="protein sequence ID" value="RNB81047.1"/>
    <property type="molecule type" value="Genomic_DNA"/>
</dbReference>
<dbReference type="CDD" id="cd13441">
    <property type="entry name" value="CamS_repeat_1"/>
    <property type="match status" value="1"/>
</dbReference>
<dbReference type="Gene3D" id="3.10.570.10">
    <property type="entry name" value="sex pheromone staph- cam373 precursor domain"/>
    <property type="match status" value="1"/>
</dbReference>
<dbReference type="InterPro" id="IPR011426">
    <property type="entry name" value="CamS"/>
</dbReference>
<accession>A0A3M8D0V1</accession>
<evidence type="ECO:0000313" key="2">
    <source>
        <dbReference type="EMBL" id="RNB81047.1"/>
    </source>
</evidence>
<dbReference type="PIRSF" id="PIRSF012509">
    <property type="entry name" value="CamS"/>
    <property type="match status" value="1"/>
</dbReference>
<feature type="signal peptide" evidence="1">
    <location>
        <begin position="1"/>
        <end position="25"/>
    </location>
</feature>
<reference evidence="2 3" key="1">
    <citation type="submission" date="2018-10" db="EMBL/GenBank/DDBJ databases">
        <title>Phylogenomics of Brevibacillus.</title>
        <authorList>
            <person name="Dunlap C."/>
        </authorList>
    </citation>
    <scope>NUCLEOTIDE SEQUENCE [LARGE SCALE GENOMIC DNA]</scope>
    <source>
        <strain evidence="2 3">JCM 15716</strain>
    </source>
</reference>
<evidence type="ECO:0000313" key="3">
    <source>
        <dbReference type="Proteomes" id="UP000271031"/>
    </source>
</evidence>
<dbReference type="CDD" id="cd13440">
    <property type="entry name" value="CamS_repeat_2"/>
    <property type="match status" value="1"/>
</dbReference>
<dbReference type="Proteomes" id="UP000271031">
    <property type="component" value="Unassembled WGS sequence"/>
</dbReference>
<keyword evidence="1" id="KW-0732">Signal</keyword>
<dbReference type="PROSITE" id="PS51257">
    <property type="entry name" value="PROKAR_LIPOPROTEIN"/>
    <property type="match status" value="1"/>
</dbReference>
<evidence type="ECO:0000256" key="1">
    <source>
        <dbReference type="SAM" id="SignalP"/>
    </source>
</evidence>
<proteinExistence type="predicted"/>
<gene>
    <name evidence="2" type="ORF">EDM56_27050</name>
</gene>
<dbReference type="RefSeq" id="WP_122921049.1">
    <property type="nucleotide sequence ID" value="NZ_RHHQ01000024.1"/>
</dbReference>